<sequence>MISKKHEILHDVNRGHEGYSVGLQTARARLELSSAPASMRPMTCPHTPLTARGATPASLRTQTQQAKAQERVMRETEAAEQQFAENCAEHADEAQHEGELMEAFPSYPQEEVSEPPPQPSRPRTVIPPVALHACQPTGREGAILVPPPTTSRRQHFTKKEVAAMGIPDPVYTRYWHRTHEATPSLNPTLRKKPELAGMRFYDRSRLRTSVGKMQVAGAVYAVPFPTARTQTPEKLGHQLRMTSRSEYTRQYIRIPYCYSSMNMKDKPLSPYAPLAPRSRLAVPNPQLPGWNTSEVQLTRRMGNCEKRRFMTTHRNEFSGEGPDPRTNEGVTAYETKWRHFLQAK</sequence>
<accession>A0A0G4H0H4</accession>
<reference evidence="1" key="1">
    <citation type="submission" date="2014-11" db="EMBL/GenBank/DDBJ databases">
        <authorList>
            <person name="Otto D Thomas"/>
            <person name="Naeem Raeece"/>
        </authorList>
    </citation>
    <scope>NUCLEOTIDE SEQUENCE</scope>
</reference>
<name>A0A0G4H0H4_9ALVE</name>
<evidence type="ECO:0000313" key="1">
    <source>
        <dbReference type="EMBL" id="CEM37037.1"/>
    </source>
</evidence>
<organism evidence="1">
    <name type="scientific">Chromera velia CCMP2878</name>
    <dbReference type="NCBI Taxonomy" id="1169474"/>
    <lineage>
        <taxon>Eukaryota</taxon>
        <taxon>Sar</taxon>
        <taxon>Alveolata</taxon>
        <taxon>Colpodellida</taxon>
        <taxon>Chromeraceae</taxon>
        <taxon>Chromera</taxon>
    </lineage>
</organism>
<protein>
    <submittedName>
        <fullName evidence="1">Uncharacterized protein</fullName>
    </submittedName>
</protein>
<gene>
    <name evidence="1" type="ORF">Cvel_24210</name>
</gene>
<dbReference type="VEuPathDB" id="CryptoDB:Cvel_24210"/>
<proteinExistence type="predicted"/>
<dbReference type="AlphaFoldDB" id="A0A0G4H0H4"/>
<dbReference type="PhylomeDB" id="A0A0G4H0H4"/>
<dbReference type="EMBL" id="CDMZ01001751">
    <property type="protein sequence ID" value="CEM37037.1"/>
    <property type="molecule type" value="Genomic_DNA"/>
</dbReference>